<dbReference type="InterPro" id="IPR001206">
    <property type="entry name" value="Diacylglycerol_kinase_cat_dom"/>
</dbReference>
<dbReference type="PANTHER" id="PTHR12358:SF26">
    <property type="entry name" value="CERAMIDE KINASE-LIKE PROTEIN"/>
    <property type="match status" value="1"/>
</dbReference>
<dbReference type="GO" id="GO:0001727">
    <property type="term" value="F:lipid kinase activity"/>
    <property type="evidence" value="ECO:0007669"/>
    <property type="project" value="TreeGrafter"/>
</dbReference>
<protein>
    <submittedName>
        <fullName evidence="3">CERKL protein</fullName>
    </submittedName>
</protein>
<evidence type="ECO:0000256" key="1">
    <source>
        <dbReference type="SAM" id="MobiDB-lite"/>
    </source>
</evidence>
<dbReference type="InterPro" id="IPR050187">
    <property type="entry name" value="Lipid_Phosphate_FormReg"/>
</dbReference>
<evidence type="ECO:0000313" key="3">
    <source>
        <dbReference type="EMBL" id="KAG2459271.1"/>
    </source>
</evidence>
<dbReference type="Gene3D" id="3.40.50.10330">
    <property type="entry name" value="Probable inorganic polyphosphate/atp-NAD kinase, domain 1"/>
    <property type="match status" value="1"/>
</dbReference>
<proteinExistence type="predicted"/>
<feature type="compositionally biased region" description="Basic and acidic residues" evidence="1">
    <location>
        <begin position="656"/>
        <end position="683"/>
    </location>
</feature>
<feature type="non-terminal residue" evidence="3">
    <location>
        <position position="1"/>
    </location>
</feature>
<feature type="region of interest" description="Disordered" evidence="1">
    <location>
        <begin position="388"/>
        <end position="407"/>
    </location>
</feature>
<dbReference type="Gene3D" id="2.60.200.40">
    <property type="match status" value="1"/>
</dbReference>
<dbReference type="InterPro" id="IPR016064">
    <property type="entry name" value="NAD/diacylglycerol_kinase_sf"/>
</dbReference>
<dbReference type="GO" id="GO:0006665">
    <property type="term" value="P:sphingolipid metabolic process"/>
    <property type="evidence" value="ECO:0007669"/>
    <property type="project" value="TreeGrafter"/>
</dbReference>
<reference evidence="3 4" key="1">
    <citation type="journal article" date="2021" name="Cell">
        <title>Tracing the genetic footprints of vertebrate landing in non-teleost ray-finned fishes.</title>
        <authorList>
            <person name="Bi X."/>
            <person name="Wang K."/>
            <person name="Yang L."/>
            <person name="Pan H."/>
            <person name="Jiang H."/>
            <person name="Wei Q."/>
            <person name="Fang M."/>
            <person name="Yu H."/>
            <person name="Zhu C."/>
            <person name="Cai Y."/>
            <person name="He Y."/>
            <person name="Gan X."/>
            <person name="Zeng H."/>
            <person name="Yu D."/>
            <person name="Zhu Y."/>
            <person name="Jiang H."/>
            <person name="Qiu Q."/>
            <person name="Yang H."/>
            <person name="Zhang Y.E."/>
            <person name="Wang W."/>
            <person name="Zhu M."/>
            <person name="He S."/>
            <person name="Zhang G."/>
        </authorList>
    </citation>
    <scope>NUCLEOTIDE SEQUENCE [LARGE SCALE GENOMIC DNA]</scope>
    <source>
        <strain evidence="3">Bchr_013</strain>
    </source>
</reference>
<organism evidence="3 4">
    <name type="scientific">Polypterus senegalus</name>
    <name type="common">Senegal bichir</name>
    <dbReference type="NCBI Taxonomy" id="55291"/>
    <lineage>
        <taxon>Eukaryota</taxon>
        <taxon>Metazoa</taxon>
        <taxon>Chordata</taxon>
        <taxon>Craniata</taxon>
        <taxon>Vertebrata</taxon>
        <taxon>Euteleostomi</taxon>
        <taxon>Actinopterygii</taxon>
        <taxon>Polypteriformes</taxon>
        <taxon>Polypteridae</taxon>
        <taxon>Polypterus</taxon>
    </lineage>
</organism>
<feature type="domain" description="DAGKc" evidence="2">
    <location>
        <begin position="69"/>
        <end position="218"/>
    </location>
</feature>
<accession>A0A8X8BMA6</accession>
<evidence type="ECO:0000313" key="4">
    <source>
        <dbReference type="Proteomes" id="UP000886611"/>
    </source>
</evidence>
<dbReference type="AlphaFoldDB" id="A0A8X8BMA6"/>
<feature type="compositionally biased region" description="Basic and acidic residues" evidence="1">
    <location>
        <begin position="634"/>
        <end position="649"/>
    </location>
</feature>
<dbReference type="SUPFAM" id="SSF111331">
    <property type="entry name" value="NAD kinase/diacylglycerol kinase-like"/>
    <property type="match status" value="1"/>
</dbReference>
<dbReference type="GO" id="GO:0016020">
    <property type="term" value="C:membrane"/>
    <property type="evidence" value="ECO:0007669"/>
    <property type="project" value="GOC"/>
</dbReference>
<feature type="non-terminal residue" evidence="3">
    <location>
        <position position="695"/>
    </location>
</feature>
<gene>
    <name evidence="3" type="primary">Cerkl</name>
    <name evidence="3" type="ORF">GTO96_0019996</name>
</gene>
<dbReference type="Pfam" id="PF00781">
    <property type="entry name" value="DAGK_cat"/>
    <property type="match status" value="1"/>
</dbReference>
<dbReference type="InterPro" id="IPR045363">
    <property type="entry name" value="CERK_C"/>
</dbReference>
<dbReference type="PROSITE" id="PS50146">
    <property type="entry name" value="DAGK"/>
    <property type="match status" value="1"/>
</dbReference>
<sequence length="695" mass="77168">MKDIFAVKLKRRRSAGQQKGGTLLGITLFQCYQKGKKLKDHAIHLANLSEDHCERWFHHVNDILKTYSGRPKSLKVFVNPNSHKKEANDVYQEQVAPLFRLANIQSDVTITQYKGHALSILKECQLQEFDGVVCIGGDGFASEVANGLLLRAQMDAGRDADSVFTPVRAALPLGIIPAGSTDTVAYSLHGVRHPKTAALHIIMGHRQPVDICTYRSDGELLRFGFSAMFGFGGRTLALAEKQHWMPPIQSREFALMKSLANLSTSSLLSKVNSGFVSPVCDQMVCHGPAFHDCDDFFFYVLVGSRPAWQQIQGLFLNISIMAIPCLCSMAPRGLAPITSLDNGSMALIAVRDTSRANLIKHLKGYGGFKNQFRFPFVETFTVQEVKLRPRPRRDGADEPKPPPLVSAVSPGTGGLPWNIDGDLVEMSSEIHISLGESFDILPARSGPNLLSNKTGWPLWHLLGILPSSILMEECVFPPRPLLEGGSGCGQSGTWGRTRGTWNRIEIEGPRKWKLRDAARFMRRPLCLAIKRRSVDLESKRWPLDVEIKKRRLQVHKTPEEEDVPGHGNKDTVLGHEESEEISGLGRTRASHGAWREEMKTRSLNMRKEGLVSEFVEEEGILDPEEGKVVLKPEGEENVLRLGEENTKLGDEEEEEVVHGPVEKEKDIGPGELEEKVCGHHNQDKAPQPQGNRGGL</sequence>
<keyword evidence="4" id="KW-1185">Reference proteome</keyword>
<name>A0A8X8BMA6_POLSE</name>
<feature type="region of interest" description="Disordered" evidence="1">
    <location>
        <begin position="634"/>
        <end position="695"/>
    </location>
</feature>
<dbReference type="InterPro" id="IPR017438">
    <property type="entry name" value="ATP-NAD_kinase_N"/>
</dbReference>
<dbReference type="Proteomes" id="UP000886611">
    <property type="component" value="Unassembled WGS sequence"/>
</dbReference>
<dbReference type="Pfam" id="PF19280">
    <property type="entry name" value="CERK_C"/>
    <property type="match status" value="1"/>
</dbReference>
<evidence type="ECO:0000259" key="2">
    <source>
        <dbReference type="PROSITE" id="PS50146"/>
    </source>
</evidence>
<dbReference type="EMBL" id="JAATIS010005477">
    <property type="protein sequence ID" value="KAG2459271.1"/>
    <property type="molecule type" value="Genomic_DNA"/>
</dbReference>
<dbReference type="PANTHER" id="PTHR12358">
    <property type="entry name" value="SPHINGOSINE KINASE"/>
    <property type="match status" value="1"/>
</dbReference>
<dbReference type="SMART" id="SM00046">
    <property type="entry name" value="DAGKc"/>
    <property type="match status" value="1"/>
</dbReference>
<comment type="caution">
    <text evidence="3">The sequence shown here is derived from an EMBL/GenBank/DDBJ whole genome shotgun (WGS) entry which is preliminary data.</text>
</comment>